<accession>N0BEG4</accession>
<dbReference type="eggNOG" id="arCOG01245">
    <property type="taxonomic scope" value="Archaea"/>
</dbReference>
<dbReference type="OrthoDB" id="359457at2157"/>
<dbReference type="SUPFAM" id="SSF56349">
    <property type="entry name" value="DNA breaking-rejoining enzymes"/>
    <property type="match status" value="1"/>
</dbReference>
<keyword evidence="1" id="KW-0233">DNA recombination</keyword>
<proteinExistence type="predicted"/>
<dbReference type="KEGG" id="ast:Asulf_01416"/>
<reference evidence="2 3" key="1">
    <citation type="journal article" date="2013" name="Genome Announc.">
        <title>Complete Genome Sequence of the Thermophilic and Facultatively Chemolithoautotrophic Sulfate Reducer Archaeoglobus sulfaticallidus Strain PM70-1T.</title>
        <authorList>
            <person name="Stokke R."/>
            <person name="Hocking W.P."/>
            <person name="Steinsbu B.O."/>
            <person name="Steen I.H."/>
        </authorList>
    </citation>
    <scope>NUCLEOTIDE SEQUENCE [LARGE SCALE GENOMIC DNA]</scope>
    <source>
        <strain evidence="2">PM70-1</strain>
    </source>
</reference>
<dbReference type="EMBL" id="CP005290">
    <property type="protein sequence ID" value="AGK61403.1"/>
    <property type="molecule type" value="Genomic_DNA"/>
</dbReference>
<dbReference type="HOGENOM" id="CLU_051789_0_0_2"/>
<evidence type="ECO:0000313" key="3">
    <source>
        <dbReference type="Proteomes" id="UP000013307"/>
    </source>
</evidence>
<dbReference type="Gene3D" id="1.10.443.10">
    <property type="entry name" value="Intergrase catalytic core"/>
    <property type="match status" value="1"/>
</dbReference>
<evidence type="ECO:0000313" key="2">
    <source>
        <dbReference type="EMBL" id="AGK61403.1"/>
    </source>
</evidence>
<dbReference type="CDD" id="cd00397">
    <property type="entry name" value="DNA_BRE_C"/>
    <property type="match status" value="1"/>
</dbReference>
<gene>
    <name evidence="2" type="ORF">Asulf_01416</name>
</gene>
<evidence type="ECO:0000256" key="1">
    <source>
        <dbReference type="ARBA" id="ARBA00023172"/>
    </source>
</evidence>
<dbReference type="InterPro" id="IPR013762">
    <property type="entry name" value="Integrase-like_cat_sf"/>
</dbReference>
<sequence>MDRGKYAHLLKDPDLKRWYMNLSRGSEVTADVNLRRLGRFCEIMGVKPNKLLNMDDRSLKNLILDFIGIMEKEKYAGSYIYSFIKSVKSWLRFNDRELRVNIKIRDSHEHPNTFNERVPTQKELKSVLLSGDKRARVACSLIAFSGLRIQVLGNYRGIDGLKVMDFPEMTVSNGEVEFEVVPTMVVVRPAISKVGHQYFTFLGEEGCTYLKEYLEERMRMGEKMDRNSPIITPRAASFRGRHISTINIGDIIRQAIRRAGFDWRPYVLRHYFDTQLLLAESKGLVIRDYRVFWMGHKGDIEHQYTTNRNRLPEDLVEDMRESYARASVYLETEMTSSFNSAADKLRYEYRRTMLMIAGVSEEDIESMDLASMSEEEFIQFFREKMLDGEQNDGQNGGQNSQRVVDIDEAENLINSGWEFVATLPNGKIVVKRG</sequence>
<dbReference type="GO" id="GO:0003677">
    <property type="term" value="F:DNA binding"/>
    <property type="evidence" value="ECO:0007669"/>
    <property type="project" value="InterPro"/>
</dbReference>
<dbReference type="InterPro" id="IPR011010">
    <property type="entry name" value="DNA_brk_join_enz"/>
</dbReference>
<keyword evidence="3" id="KW-1185">Reference proteome</keyword>
<dbReference type="GeneID" id="15393053"/>
<name>N0BEG4_9EURY</name>
<protein>
    <submittedName>
        <fullName evidence="2">Site-specific recombinase XerD</fullName>
    </submittedName>
</protein>
<dbReference type="AlphaFoldDB" id="N0BEG4"/>
<organism evidence="2 3">
    <name type="scientific">Archaeoglobus sulfaticallidus PM70-1</name>
    <dbReference type="NCBI Taxonomy" id="387631"/>
    <lineage>
        <taxon>Archaea</taxon>
        <taxon>Methanobacteriati</taxon>
        <taxon>Methanobacteriota</taxon>
        <taxon>Archaeoglobi</taxon>
        <taxon>Archaeoglobales</taxon>
        <taxon>Archaeoglobaceae</taxon>
        <taxon>Archaeoglobus</taxon>
    </lineage>
</organism>
<dbReference type="GO" id="GO:0006310">
    <property type="term" value="P:DNA recombination"/>
    <property type="evidence" value="ECO:0007669"/>
    <property type="project" value="UniProtKB-KW"/>
</dbReference>
<dbReference type="RefSeq" id="WP_015591001.1">
    <property type="nucleotide sequence ID" value="NC_021169.1"/>
</dbReference>
<dbReference type="GO" id="GO:0015074">
    <property type="term" value="P:DNA integration"/>
    <property type="evidence" value="ECO:0007669"/>
    <property type="project" value="InterPro"/>
</dbReference>
<dbReference type="Proteomes" id="UP000013307">
    <property type="component" value="Chromosome"/>
</dbReference>